<dbReference type="RefSeq" id="XP_006674137.1">
    <property type="nucleotide sequence ID" value="XM_006674074.1"/>
</dbReference>
<dbReference type="Pfam" id="PF00144">
    <property type="entry name" value="Beta-lactamase"/>
    <property type="match status" value="1"/>
</dbReference>
<dbReference type="Proteomes" id="UP000001610">
    <property type="component" value="Unassembled WGS sequence"/>
</dbReference>
<dbReference type="OrthoDB" id="5946976at2759"/>
<proteinExistence type="predicted"/>
<dbReference type="InterPro" id="IPR052907">
    <property type="entry name" value="Beta-lactamase/esterase"/>
</dbReference>
<dbReference type="VEuPathDB" id="FungiDB:CCM_08938"/>
<dbReference type="STRING" id="983644.G3JSP6"/>
<sequence length="416" mass="44084">MTLVQGHCDPKFAKLRDLMHEFLASGQDIGCSLCVNLHGAPNVVDLWGGHADAAGTTPWTRSTIVAVFSATKLVTNLAAAMLLSRGLLRADDPVVRHWPGFAAADVTVGQVLAHTAGLCAWGDDVTLADIFDATGAAERLARQAPLWPPGTAMGYHGLTQGVLVAELVRRVTGLSIDCFIAQEVCAPLGSDADFQLGYRARDADRVAPVVAPPGPSIRELRSRLPGFHPHSLAARTICNPELLASDANSALWRASVQPSANGHTNARALVKILSCYALGGVCAGGSHRLLSPETVALVFGEHARGVDLVLGTPGRRGLGVYLTGEGSGRQGKLPDGRVAWGSGWGGSFVVMDADRGMTMAYTMNRMVNGENPSAAAFVKAVYDALGVQLDDKAHDNQHMHEEQIFPKGIRKNQERL</sequence>
<dbReference type="OMA" id="YWPEFKA"/>
<gene>
    <name evidence="2" type="ORF">CCM_08938</name>
</gene>
<dbReference type="eggNOG" id="ENOG502RZX2">
    <property type="taxonomic scope" value="Eukaryota"/>
</dbReference>
<name>G3JSP6_CORMM</name>
<dbReference type="GeneID" id="18170943"/>
<evidence type="ECO:0000313" key="2">
    <source>
        <dbReference type="EMBL" id="EGX88892.1"/>
    </source>
</evidence>
<dbReference type="KEGG" id="cmt:CCM_08938"/>
<dbReference type="HOGENOM" id="CLU_035614_3_0_1"/>
<dbReference type="AlphaFoldDB" id="G3JSP6"/>
<organism evidence="2 3">
    <name type="scientific">Cordyceps militaris (strain CM01)</name>
    <name type="common">Caterpillar fungus</name>
    <dbReference type="NCBI Taxonomy" id="983644"/>
    <lineage>
        <taxon>Eukaryota</taxon>
        <taxon>Fungi</taxon>
        <taxon>Dikarya</taxon>
        <taxon>Ascomycota</taxon>
        <taxon>Pezizomycotina</taxon>
        <taxon>Sordariomycetes</taxon>
        <taxon>Hypocreomycetidae</taxon>
        <taxon>Hypocreales</taxon>
        <taxon>Cordycipitaceae</taxon>
        <taxon>Cordyceps</taxon>
    </lineage>
</organism>
<feature type="domain" description="Beta-lactamase-related" evidence="1">
    <location>
        <begin position="16"/>
        <end position="378"/>
    </location>
</feature>
<dbReference type="InterPro" id="IPR001466">
    <property type="entry name" value="Beta-lactam-related"/>
</dbReference>
<dbReference type="InterPro" id="IPR012338">
    <property type="entry name" value="Beta-lactam/transpept-like"/>
</dbReference>
<keyword evidence="3" id="KW-1185">Reference proteome</keyword>
<accession>G3JSP6</accession>
<dbReference type="PANTHER" id="PTHR43319:SF3">
    <property type="entry name" value="BETA-LACTAMASE-RELATED DOMAIN-CONTAINING PROTEIN"/>
    <property type="match status" value="1"/>
</dbReference>
<dbReference type="Gene3D" id="3.40.710.10">
    <property type="entry name" value="DD-peptidase/beta-lactamase superfamily"/>
    <property type="match status" value="1"/>
</dbReference>
<dbReference type="InParanoid" id="G3JSP6"/>
<evidence type="ECO:0000313" key="3">
    <source>
        <dbReference type="Proteomes" id="UP000001610"/>
    </source>
</evidence>
<evidence type="ECO:0000259" key="1">
    <source>
        <dbReference type="Pfam" id="PF00144"/>
    </source>
</evidence>
<reference evidence="2 3" key="1">
    <citation type="journal article" date="2011" name="Genome Biol.">
        <title>Genome sequence of the insect pathogenic fungus Cordyceps militaris, a valued traditional Chinese medicine.</title>
        <authorList>
            <person name="Zheng P."/>
            <person name="Xia Y."/>
            <person name="Xiao G."/>
            <person name="Xiong C."/>
            <person name="Hu X."/>
            <person name="Zhang S."/>
            <person name="Zheng H."/>
            <person name="Huang Y."/>
            <person name="Zhou Y."/>
            <person name="Wang S."/>
            <person name="Zhao G.P."/>
            <person name="Liu X."/>
            <person name="St Leger R.J."/>
            <person name="Wang C."/>
        </authorList>
    </citation>
    <scope>NUCLEOTIDE SEQUENCE [LARGE SCALE GENOMIC DNA]</scope>
    <source>
        <strain evidence="2 3">CM01</strain>
    </source>
</reference>
<dbReference type="PANTHER" id="PTHR43319">
    <property type="entry name" value="BETA-LACTAMASE-RELATED"/>
    <property type="match status" value="1"/>
</dbReference>
<protein>
    <submittedName>
        <fullName evidence="2">Beta-lactamase</fullName>
    </submittedName>
</protein>
<dbReference type="SUPFAM" id="SSF56601">
    <property type="entry name" value="beta-lactamase/transpeptidase-like"/>
    <property type="match status" value="1"/>
</dbReference>
<dbReference type="EMBL" id="JH126405">
    <property type="protein sequence ID" value="EGX88892.1"/>
    <property type="molecule type" value="Genomic_DNA"/>
</dbReference>